<evidence type="ECO:0000256" key="1">
    <source>
        <dbReference type="SAM" id="MobiDB-lite"/>
    </source>
</evidence>
<dbReference type="PANTHER" id="PTHR21037">
    <property type="entry name" value="39S RIBOSOMAL PROTEIN L14, MITOCHONDRIAL"/>
    <property type="match status" value="1"/>
</dbReference>
<dbReference type="Pfam" id="PF17653">
    <property type="entry name" value="DUF5522"/>
    <property type="match status" value="1"/>
</dbReference>
<dbReference type="AlphaFoldDB" id="A0A1S3KCF0"/>
<dbReference type="KEGG" id="lak:106180630"/>
<sequence>MSVVNSLMQIKCQSANNLNILRYFHRNLAQRKTLHLSTQGQTWTGVSGTPAESKQKSQGHPVLRTSQSVCSYHQHALQSQGTRPSACKFAVIHMAMTEEDWDRIVNPNRLTEVEYRVHTAHIDAIQNGDEMYTDPITGLMVMTRLAHVTRGQCCGRVCRHCPYGHELVPEQRRTKVFNSAFYI</sequence>
<accession>A0A1S3KCF0</accession>
<name>A0A1S3KCF0_LINAN</name>
<evidence type="ECO:0000313" key="2">
    <source>
        <dbReference type="Proteomes" id="UP000085678"/>
    </source>
</evidence>
<dbReference type="GeneID" id="106180630"/>
<evidence type="ECO:0000313" key="3">
    <source>
        <dbReference type="RefSeq" id="XP_013420114.1"/>
    </source>
</evidence>
<dbReference type="InParanoid" id="A0A1S3KCF0"/>
<dbReference type="InterPro" id="IPR040807">
    <property type="entry name" value="DUF5522"/>
</dbReference>
<dbReference type="PANTHER" id="PTHR21037:SF2">
    <property type="entry name" value="SIMILAR TO NOVEL PROTEIN"/>
    <property type="match status" value="1"/>
</dbReference>
<reference evidence="3" key="1">
    <citation type="submission" date="2025-08" db="UniProtKB">
        <authorList>
            <consortium name="RefSeq"/>
        </authorList>
    </citation>
    <scope>IDENTIFICATION</scope>
    <source>
        <tissue evidence="3">Gonads</tissue>
    </source>
</reference>
<organism evidence="2 3">
    <name type="scientific">Lingula anatina</name>
    <name type="common">Brachiopod</name>
    <name type="synonym">Lingula unguis</name>
    <dbReference type="NCBI Taxonomy" id="7574"/>
    <lineage>
        <taxon>Eukaryota</taxon>
        <taxon>Metazoa</taxon>
        <taxon>Spiralia</taxon>
        <taxon>Lophotrochozoa</taxon>
        <taxon>Brachiopoda</taxon>
        <taxon>Linguliformea</taxon>
        <taxon>Lingulata</taxon>
        <taxon>Lingulida</taxon>
        <taxon>Linguloidea</taxon>
        <taxon>Lingulidae</taxon>
        <taxon>Lingula</taxon>
    </lineage>
</organism>
<gene>
    <name evidence="3" type="primary">LOC106180630</name>
</gene>
<dbReference type="OrthoDB" id="274765at2759"/>
<proteinExistence type="predicted"/>
<protein>
    <submittedName>
        <fullName evidence="3">Uncharacterized protein LOC106180630</fullName>
    </submittedName>
</protein>
<keyword evidence="2" id="KW-1185">Reference proteome</keyword>
<dbReference type="RefSeq" id="XP_013420114.1">
    <property type="nucleotide sequence ID" value="XM_013564660.1"/>
</dbReference>
<dbReference type="Proteomes" id="UP000085678">
    <property type="component" value="Unplaced"/>
</dbReference>
<feature type="region of interest" description="Disordered" evidence="1">
    <location>
        <begin position="40"/>
        <end position="60"/>
    </location>
</feature>